<dbReference type="EMBL" id="MCOK01000001">
    <property type="protein sequence ID" value="OOC53702.1"/>
    <property type="molecule type" value="Genomic_DNA"/>
</dbReference>
<sequence length="213" mass="23203">MNAPETARHLPDPATVRDLSRRTALLEFLVNPDGHYRKYGFTSGWRPGWDLATMDNGGGDEYAVALSDTAGVIRCFDHESQMSPYANDEEFWPGTVDALPAEFTPFLADPDFNGGDELSVSALLWRLPGDASWRTGVEGERDDGSGWLLGGLCDGDPAAYHHEHFQDYYGCSLGLDSVRAVFEGRPLTEEVAAGVNSTVDPGELLRRAAAYSS</sequence>
<dbReference type="OrthoDB" id="361945at2"/>
<reference evidence="2" key="1">
    <citation type="submission" date="2016-08" db="EMBL/GenBank/DDBJ databases">
        <authorList>
            <person name="Tokovenko B."/>
            <person name="Kalinowski J."/>
        </authorList>
    </citation>
    <scope>NUCLEOTIDE SEQUENCE [LARGE SCALE GENOMIC DNA]</scope>
    <source>
        <strain evidence="2">UTMC102</strain>
    </source>
</reference>
<proteinExistence type="predicted"/>
<protein>
    <submittedName>
        <fullName evidence="1">Uncharacterized protein</fullName>
    </submittedName>
</protein>
<evidence type="ECO:0000313" key="1">
    <source>
        <dbReference type="EMBL" id="OOC53702.1"/>
    </source>
</evidence>
<gene>
    <name evidence="1" type="ORF">NOSIN_07730</name>
</gene>
<keyword evidence="2" id="KW-1185">Reference proteome</keyword>
<evidence type="ECO:0000313" key="2">
    <source>
        <dbReference type="Proteomes" id="UP000189004"/>
    </source>
</evidence>
<dbReference type="RefSeq" id="WP_077690088.1">
    <property type="nucleotide sequence ID" value="NZ_MCOK01000001.1"/>
</dbReference>
<comment type="caution">
    <text evidence="1">The sequence shown here is derived from an EMBL/GenBank/DDBJ whole genome shotgun (WGS) entry which is preliminary data.</text>
</comment>
<dbReference type="AlphaFoldDB" id="A0A1V3BZ92"/>
<accession>A0A1V3BZ92</accession>
<name>A0A1V3BZ92_9ACTN</name>
<organism evidence="1 2">
    <name type="scientific">Nocardiopsis sinuspersici</name>
    <dbReference type="NCBI Taxonomy" id="501010"/>
    <lineage>
        <taxon>Bacteria</taxon>
        <taxon>Bacillati</taxon>
        <taxon>Actinomycetota</taxon>
        <taxon>Actinomycetes</taxon>
        <taxon>Streptosporangiales</taxon>
        <taxon>Nocardiopsidaceae</taxon>
        <taxon>Nocardiopsis</taxon>
    </lineage>
</organism>
<dbReference type="Proteomes" id="UP000189004">
    <property type="component" value="Unassembled WGS sequence"/>
</dbReference>
<dbReference type="STRING" id="501010.NOSIN_07730"/>